<dbReference type="AlphaFoldDB" id="A0A1T4WXH2"/>
<dbReference type="STRING" id="48467.SAMN02745166_00781"/>
<gene>
    <name evidence="4" type="ORF">SAMN02745166_00781</name>
</gene>
<dbReference type="EMBL" id="FUYE01000002">
    <property type="protein sequence ID" value="SKA81578.1"/>
    <property type="molecule type" value="Genomic_DNA"/>
</dbReference>
<dbReference type="Gene3D" id="2.60.120.560">
    <property type="entry name" value="Exo-inulinase, domain 1"/>
    <property type="match status" value="1"/>
</dbReference>
<keyword evidence="2" id="KW-1133">Transmembrane helix</keyword>
<evidence type="ECO:0000256" key="2">
    <source>
        <dbReference type="SAM" id="Phobius"/>
    </source>
</evidence>
<dbReference type="OrthoDB" id="197846at2"/>
<dbReference type="InterPro" id="IPR010496">
    <property type="entry name" value="AL/BT2_dom"/>
</dbReference>
<keyword evidence="2" id="KW-0472">Membrane</keyword>
<sequence>MFRGILLVTVLLGTSFLWALPLRPPEQRLIEVPSIEVKKDGPTERDYLLTEKAWGERRLLTPGKERWKNTPWGASATALVESALELQATSTVIVHPLWPLADRFRQLLKEGADDPLLLTLAAKAYYAERQNWRDSRELLERVLNMPDLPTAVEAMALSTQIPQLMKQGAEYRYVRSRLVEVMIKALHDGTYDAGAEVVLVRHQIAALILVGITLPSYLTRWQDSVDSSAWPEWVKLTLRGFGEIELAWLERSSDWAVKVKDAQWEGFARHLSKAREHLVKAWQASPDRPEAAALMITVTMGECEDFDELRLWFDRSIQAQFDYQQAYNKLLWAYRPRWCGSHELMLGFGRACAATKRFDTGVPAQMFYAAMDVADENNDAFEAFGREGVREPIRAMAKGYLEQPGLPAQLQHFRRSTAALGAWLVGDYALADQALTEIGSLHYCTIEFMHQMLLHEPRFRGEVAAGSGKYGSEVQKLALMPKTTDEALRDQLLEDLAKADLSEDARAYVEETGEARSLLERLNQGEWVKIIPRKHLKSFIQTAGRWEVSEDGTLVAVGDDSTWSALAMDIPFEHDVEMRCEIAFENPQHAELSPKGYGFGTLLRWAPRVVGDAEDGIRFMAFSDPGSNRGQAFRVKPELGTPTQPFSQQEWNSFLVRIAKDKVHYELNGQIIAEQYALEDMHLTGTTGRIGFVSHRLPFDAKLKIRNIRVRKFVMADPPAAPAKSEVTKKPKPILTPSAPQSPPASSSMLRWDYLLLVLALIALVGTHFLLKSRQS</sequence>
<evidence type="ECO:0000259" key="3">
    <source>
        <dbReference type="Pfam" id="PF06439"/>
    </source>
</evidence>
<feature type="domain" description="3-keto-alpha-glucoside-1,2-lyase/3-keto-2-hydroxy-glucal hydratase" evidence="3">
    <location>
        <begin position="527"/>
        <end position="711"/>
    </location>
</feature>
<name>A0A1T4WXH2_9BACT</name>
<evidence type="ECO:0000313" key="5">
    <source>
        <dbReference type="Proteomes" id="UP000190774"/>
    </source>
</evidence>
<dbReference type="GO" id="GO:0016787">
    <property type="term" value="F:hydrolase activity"/>
    <property type="evidence" value="ECO:0007669"/>
    <property type="project" value="InterPro"/>
</dbReference>
<protein>
    <recommendedName>
        <fullName evidence="3">3-keto-alpha-glucoside-1,2-lyase/3-keto-2-hydroxy-glucal hydratase domain-containing protein</fullName>
    </recommendedName>
</protein>
<dbReference type="Pfam" id="PF06439">
    <property type="entry name" value="3keto-disac_hyd"/>
    <property type="match status" value="1"/>
</dbReference>
<feature type="transmembrane region" description="Helical" evidence="2">
    <location>
        <begin position="752"/>
        <end position="771"/>
    </location>
</feature>
<organism evidence="4 5">
    <name type="scientific">Prosthecobacter debontii</name>
    <dbReference type="NCBI Taxonomy" id="48467"/>
    <lineage>
        <taxon>Bacteria</taxon>
        <taxon>Pseudomonadati</taxon>
        <taxon>Verrucomicrobiota</taxon>
        <taxon>Verrucomicrobiia</taxon>
        <taxon>Verrucomicrobiales</taxon>
        <taxon>Verrucomicrobiaceae</taxon>
        <taxon>Prosthecobacter</taxon>
    </lineage>
</organism>
<accession>A0A1T4WXH2</accession>
<evidence type="ECO:0000256" key="1">
    <source>
        <dbReference type="SAM" id="MobiDB-lite"/>
    </source>
</evidence>
<feature type="region of interest" description="Disordered" evidence="1">
    <location>
        <begin position="721"/>
        <end position="745"/>
    </location>
</feature>
<proteinExistence type="predicted"/>
<dbReference type="Proteomes" id="UP000190774">
    <property type="component" value="Unassembled WGS sequence"/>
</dbReference>
<keyword evidence="2" id="KW-0812">Transmembrane</keyword>
<evidence type="ECO:0000313" key="4">
    <source>
        <dbReference type="EMBL" id="SKA81578.1"/>
    </source>
</evidence>
<reference evidence="5" key="1">
    <citation type="submission" date="2017-02" db="EMBL/GenBank/DDBJ databases">
        <authorList>
            <person name="Varghese N."/>
            <person name="Submissions S."/>
        </authorList>
    </citation>
    <scope>NUCLEOTIDE SEQUENCE [LARGE SCALE GENOMIC DNA]</scope>
    <source>
        <strain evidence="5">ATCC 700200</strain>
    </source>
</reference>
<keyword evidence="5" id="KW-1185">Reference proteome</keyword>